<comment type="caution">
    <text evidence="1">The sequence shown here is derived from an EMBL/GenBank/DDBJ whole genome shotgun (WGS) entry which is preliminary data.</text>
</comment>
<evidence type="ECO:0000313" key="2">
    <source>
        <dbReference type="Proteomes" id="UP001146351"/>
    </source>
</evidence>
<dbReference type="OrthoDB" id="4507940at2759"/>
<gene>
    <name evidence="1" type="ORF">N7492_004219</name>
</gene>
<name>A0A9W9LQI8_9EURO</name>
<reference evidence="1" key="2">
    <citation type="journal article" date="2023" name="IMA Fungus">
        <title>Comparative genomic study of the Penicillium genus elucidates a diverse pangenome and 15 lateral gene transfer events.</title>
        <authorList>
            <person name="Petersen C."/>
            <person name="Sorensen T."/>
            <person name="Nielsen M.R."/>
            <person name="Sondergaard T.E."/>
            <person name="Sorensen J.L."/>
            <person name="Fitzpatrick D.A."/>
            <person name="Frisvad J.C."/>
            <person name="Nielsen K.L."/>
        </authorList>
    </citation>
    <scope>NUCLEOTIDE SEQUENCE</scope>
    <source>
        <strain evidence="1">IBT 21917</strain>
    </source>
</reference>
<keyword evidence="2" id="KW-1185">Reference proteome</keyword>
<accession>A0A9W9LQI8</accession>
<evidence type="ECO:0000313" key="1">
    <source>
        <dbReference type="EMBL" id="KAJ5171626.1"/>
    </source>
</evidence>
<dbReference type="Proteomes" id="UP001146351">
    <property type="component" value="Unassembled WGS sequence"/>
</dbReference>
<sequence>MSTTLKLIIFKEQLLTLNQSLDRSHSVARLSSKLDKILDENTIYITPLTFWREHQTRFLAIATLTRDALSFSATGAGVE</sequence>
<reference evidence="1" key="1">
    <citation type="submission" date="2022-11" db="EMBL/GenBank/DDBJ databases">
        <authorList>
            <person name="Petersen C."/>
        </authorList>
    </citation>
    <scope>NUCLEOTIDE SEQUENCE</scope>
    <source>
        <strain evidence="1">IBT 21917</strain>
    </source>
</reference>
<protein>
    <submittedName>
        <fullName evidence="1">Uncharacterized protein</fullName>
    </submittedName>
</protein>
<organism evidence="1 2">
    <name type="scientific">Penicillium capsulatum</name>
    <dbReference type="NCBI Taxonomy" id="69766"/>
    <lineage>
        <taxon>Eukaryota</taxon>
        <taxon>Fungi</taxon>
        <taxon>Dikarya</taxon>
        <taxon>Ascomycota</taxon>
        <taxon>Pezizomycotina</taxon>
        <taxon>Eurotiomycetes</taxon>
        <taxon>Eurotiomycetidae</taxon>
        <taxon>Eurotiales</taxon>
        <taxon>Aspergillaceae</taxon>
        <taxon>Penicillium</taxon>
    </lineage>
</organism>
<dbReference type="AlphaFoldDB" id="A0A9W9LQI8"/>
<dbReference type="EMBL" id="JAPQKO010000003">
    <property type="protein sequence ID" value="KAJ5171626.1"/>
    <property type="molecule type" value="Genomic_DNA"/>
</dbReference>
<proteinExistence type="predicted"/>